<dbReference type="Proteomes" id="UP001218170">
    <property type="component" value="Unassembled WGS sequence"/>
</dbReference>
<reference evidence="1 2" key="1">
    <citation type="submission" date="2023-02" db="EMBL/GenBank/DDBJ databases">
        <title>Study of novel species of the Microbacterium genus.</title>
        <authorList>
            <person name="Arroyo-Herrera I."/>
            <person name="Roman-Ponce B."/>
            <person name="Vasquez-Murrieta M.S."/>
        </authorList>
    </citation>
    <scope>NUCLEOTIDE SEQUENCE [LARGE SCALE GENOMIC DNA]</scope>
    <source>
        <strain evidence="1 2">NE1TT3</strain>
    </source>
</reference>
<name>A0ABT5SEF9_9MICO</name>
<keyword evidence="2" id="KW-1185">Reference proteome</keyword>
<protein>
    <submittedName>
        <fullName evidence="1">Uncharacterized protein</fullName>
    </submittedName>
</protein>
<organism evidence="1 2">
    <name type="scientific">Microbacterium thalli</name>
    <dbReference type="NCBI Taxonomy" id="3027921"/>
    <lineage>
        <taxon>Bacteria</taxon>
        <taxon>Bacillati</taxon>
        <taxon>Actinomycetota</taxon>
        <taxon>Actinomycetes</taxon>
        <taxon>Micrococcales</taxon>
        <taxon>Microbacteriaceae</taxon>
        <taxon>Microbacterium</taxon>
    </lineage>
</organism>
<comment type="caution">
    <text evidence="1">The sequence shown here is derived from an EMBL/GenBank/DDBJ whole genome shotgun (WGS) entry which is preliminary data.</text>
</comment>
<dbReference type="RefSeq" id="WP_274263754.1">
    <property type="nucleotide sequence ID" value="NZ_JAQZCI010000001.1"/>
</dbReference>
<accession>A0ABT5SEF9</accession>
<evidence type="ECO:0000313" key="1">
    <source>
        <dbReference type="EMBL" id="MDD7961129.1"/>
    </source>
</evidence>
<evidence type="ECO:0000313" key="2">
    <source>
        <dbReference type="Proteomes" id="UP001218170"/>
    </source>
</evidence>
<dbReference type="EMBL" id="JAQZCI010000001">
    <property type="protein sequence ID" value="MDD7961129.1"/>
    <property type="molecule type" value="Genomic_DNA"/>
</dbReference>
<gene>
    <name evidence="1" type="ORF">PUW80_02050</name>
</gene>
<sequence>MATFLIDNGDPLPGDPALGIEERDRLRERLATANAGEACRCGTCPSIQLIGDASPSRDIELRTVLSAEIPAATLLLFVDRGQLRYLELAPHGDEPFAEFPALASSPDTKEPEA</sequence>
<proteinExistence type="predicted"/>